<evidence type="ECO:0000256" key="3">
    <source>
        <dbReference type="ARBA" id="ARBA00022989"/>
    </source>
</evidence>
<feature type="transmembrane region" description="Helical" evidence="5">
    <location>
        <begin position="223"/>
        <end position="240"/>
    </location>
</feature>
<comment type="caution">
    <text evidence="7">The sequence shown here is derived from an EMBL/GenBank/DDBJ whole genome shotgun (WGS) entry which is preliminary data.</text>
</comment>
<evidence type="ECO:0000256" key="4">
    <source>
        <dbReference type="ARBA" id="ARBA00023136"/>
    </source>
</evidence>
<feature type="transmembrane region" description="Helical" evidence="5">
    <location>
        <begin position="83"/>
        <end position="99"/>
    </location>
</feature>
<feature type="domain" description="O-antigen ligase-related" evidence="6">
    <location>
        <begin position="183"/>
        <end position="343"/>
    </location>
</feature>
<organism evidence="7 8">
    <name type="scientific">endosymbiont of Galathealinum brachiosum</name>
    <dbReference type="NCBI Taxonomy" id="2200906"/>
    <lineage>
        <taxon>Bacteria</taxon>
        <taxon>Pseudomonadati</taxon>
        <taxon>Pseudomonadota</taxon>
        <taxon>Gammaproteobacteria</taxon>
        <taxon>sulfur-oxidizing symbionts</taxon>
    </lineage>
</organism>
<sequence>MSLMSVIYLLIFPLSSTVLHSVSGLVVVLAFFSSVSLYLFPFEVVQRIKHKDRVFYFSIVFVVIVAVLSTALSGIDHMASKKLGKFVYLLMVIPVYYYFKTVRIKPEWIWYGLALGAIISALVGVYQITNGIYYDPKYRGRAYGVTHPIIYGNLALLMGVMSLAGLSWFKSQGRWFTLLPVVAVICGLLASILSQSRGGWVAIPFLAIVFLRFSSLHLSKLKILLSLVVVGSIFVAAYHVPQSGVKVRMDRTIDNMQKYFTVKEMKTAGGTSVTSRFEMWQASWSIFIDNPLIGVGWGHYQENAKILVSKGERNKSISNWSHPHNQYFSAMVSGGVFALLAIILLFFIPSRIFYNACRSPEKSDDTKAIALAGLLLMVGFIIFNMSESLLERSRTVSFFIFYLALFMAGIRDPGDEVFNHNDDKKVIAH</sequence>
<feature type="transmembrane region" description="Helical" evidence="5">
    <location>
        <begin position="176"/>
        <end position="193"/>
    </location>
</feature>
<evidence type="ECO:0000256" key="2">
    <source>
        <dbReference type="ARBA" id="ARBA00022692"/>
    </source>
</evidence>
<dbReference type="InterPro" id="IPR007016">
    <property type="entry name" value="O-antigen_ligase-rel_domated"/>
</dbReference>
<evidence type="ECO:0000313" key="7">
    <source>
        <dbReference type="EMBL" id="RDH81206.1"/>
    </source>
</evidence>
<feature type="transmembrane region" description="Helical" evidence="5">
    <location>
        <begin position="108"/>
        <end position="129"/>
    </location>
</feature>
<evidence type="ECO:0000313" key="8">
    <source>
        <dbReference type="Proteomes" id="UP000254266"/>
    </source>
</evidence>
<keyword evidence="3 5" id="KW-1133">Transmembrane helix</keyword>
<feature type="transmembrane region" description="Helical" evidence="5">
    <location>
        <begin position="327"/>
        <end position="348"/>
    </location>
</feature>
<feature type="transmembrane region" description="Helical" evidence="5">
    <location>
        <begin position="368"/>
        <end position="386"/>
    </location>
</feature>
<accession>A0A370DAK3</accession>
<protein>
    <recommendedName>
        <fullName evidence="6">O-antigen ligase-related domain-containing protein</fullName>
    </recommendedName>
</protein>
<name>A0A370DAK3_9GAMM</name>
<feature type="transmembrane region" description="Helical" evidence="5">
    <location>
        <begin position="199"/>
        <end position="216"/>
    </location>
</feature>
<feature type="transmembrane region" description="Helical" evidence="5">
    <location>
        <begin position="20"/>
        <end position="42"/>
    </location>
</feature>
<keyword evidence="4 5" id="KW-0472">Membrane</keyword>
<evidence type="ECO:0000256" key="5">
    <source>
        <dbReference type="SAM" id="Phobius"/>
    </source>
</evidence>
<dbReference type="InterPro" id="IPR051533">
    <property type="entry name" value="WaaL-like"/>
</dbReference>
<dbReference type="AlphaFoldDB" id="A0A370DAK3"/>
<reference evidence="7 8" key="1">
    <citation type="journal article" date="2018" name="ISME J.">
        <title>Endosymbiont genomes yield clues of tubeworm success.</title>
        <authorList>
            <person name="Li Y."/>
            <person name="Liles M.R."/>
            <person name="Halanych K.M."/>
        </authorList>
    </citation>
    <scope>NUCLEOTIDE SEQUENCE [LARGE SCALE GENOMIC DNA]</scope>
    <source>
        <strain evidence="7">A1464</strain>
    </source>
</reference>
<feature type="transmembrane region" description="Helical" evidence="5">
    <location>
        <begin position="54"/>
        <end position="71"/>
    </location>
</feature>
<evidence type="ECO:0000259" key="6">
    <source>
        <dbReference type="Pfam" id="PF04932"/>
    </source>
</evidence>
<gene>
    <name evidence="7" type="ORF">DIZ80_13955</name>
</gene>
<dbReference type="GO" id="GO:0016020">
    <property type="term" value="C:membrane"/>
    <property type="evidence" value="ECO:0007669"/>
    <property type="project" value="UniProtKB-SubCell"/>
</dbReference>
<keyword evidence="8" id="KW-1185">Reference proteome</keyword>
<proteinExistence type="predicted"/>
<keyword evidence="2 5" id="KW-0812">Transmembrane</keyword>
<dbReference type="PANTHER" id="PTHR37422:SF17">
    <property type="entry name" value="O-ANTIGEN LIGASE"/>
    <property type="match status" value="1"/>
</dbReference>
<evidence type="ECO:0000256" key="1">
    <source>
        <dbReference type="ARBA" id="ARBA00004141"/>
    </source>
</evidence>
<feature type="transmembrane region" description="Helical" evidence="5">
    <location>
        <begin position="149"/>
        <end position="169"/>
    </location>
</feature>
<comment type="subcellular location">
    <subcellularLocation>
        <location evidence="1">Membrane</location>
        <topology evidence="1">Multi-pass membrane protein</topology>
    </subcellularLocation>
</comment>
<dbReference type="EMBL" id="QFXC01000013">
    <property type="protein sequence ID" value="RDH81206.1"/>
    <property type="molecule type" value="Genomic_DNA"/>
</dbReference>
<dbReference type="Proteomes" id="UP000254266">
    <property type="component" value="Unassembled WGS sequence"/>
</dbReference>
<dbReference type="PANTHER" id="PTHR37422">
    <property type="entry name" value="TEICHURONIC ACID BIOSYNTHESIS PROTEIN TUAE"/>
    <property type="match status" value="1"/>
</dbReference>
<dbReference type="Pfam" id="PF04932">
    <property type="entry name" value="Wzy_C"/>
    <property type="match status" value="1"/>
</dbReference>